<dbReference type="STRING" id="1121869.SAMN03084138_04779"/>
<reference evidence="2 3" key="1">
    <citation type="submission" date="2016-10" db="EMBL/GenBank/DDBJ databases">
        <authorList>
            <person name="de Groot N.N."/>
        </authorList>
    </citation>
    <scope>NUCLEOTIDE SEQUENCE [LARGE SCALE GENOMIC DNA]</scope>
    <source>
        <strain evidence="2 3">DSM 15893</strain>
    </source>
</reference>
<proteinExistence type="predicted"/>
<protein>
    <submittedName>
        <fullName evidence="2">Uncharacterized protein</fullName>
    </submittedName>
</protein>
<gene>
    <name evidence="2" type="ORF">SAMN03084138_04779</name>
</gene>
<feature type="signal peptide" evidence="1">
    <location>
        <begin position="1"/>
        <end position="24"/>
    </location>
</feature>
<organism evidence="2 3">
    <name type="scientific">Enterovibrio norvegicus DSM 15893</name>
    <dbReference type="NCBI Taxonomy" id="1121869"/>
    <lineage>
        <taxon>Bacteria</taxon>
        <taxon>Pseudomonadati</taxon>
        <taxon>Pseudomonadota</taxon>
        <taxon>Gammaproteobacteria</taxon>
        <taxon>Vibrionales</taxon>
        <taxon>Vibrionaceae</taxon>
        <taxon>Enterovibrio</taxon>
    </lineage>
</organism>
<dbReference type="OrthoDB" id="9964437at2"/>
<evidence type="ECO:0000313" key="2">
    <source>
        <dbReference type="EMBL" id="SFQ33442.1"/>
    </source>
</evidence>
<evidence type="ECO:0000313" key="3">
    <source>
        <dbReference type="Proteomes" id="UP000182692"/>
    </source>
</evidence>
<dbReference type="AlphaFoldDB" id="A0A1I5XNA0"/>
<keyword evidence="1" id="KW-0732">Signal</keyword>
<sequence>MSLKRTRNILGMMMLSLFANNSMAVEYVFLSSTAPFQALVEGLSPRGNNHNIMSAARRESPSSVLVGVVPSDEERMIQSFPPIANNGHFTTVRVNFSNSLQSSAESYRFAYEQRTASLIAMSDQFAAVAGLLSIDNIRTPQATAFTQSILGVADYSPRLMAAQLTLLELLELEEAYRRALARPYATYMYSQIHPESVIQVSQWVWNREHNAWRRGLHYTVPSGAVTQTPVAASLNPVENQPQMGSIGFNVSLPQIHDLDDFLENLEQPTDVMTACTLPYSSSSRVIRSLSELFPCEGYSMNYFGYFHTKFVVAANSTFFF</sequence>
<dbReference type="EMBL" id="FOWR01000069">
    <property type="protein sequence ID" value="SFQ33442.1"/>
    <property type="molecule type" value="Genomic_DNA"/>
</dbReference>
<name>A0A1I5XNA0_9GAMM</name>
<feature type="chain" id="PRO_5010180397" evidence="1">
    <location>
        <begin position="25"/>
        <end position="320"/>
    </location>
</feature>
<accession>A0A1I5XNA0</accession>
<evidence type="ECO:0000256" key="1">
    <source>
        <dbReference type="SAM" id="SignalP"/>
    </source>
</evidence>
<dbReference type="Proteomes" id="UP000182692">
    <property type="component" value="Unassembled WGS sequence"/>
</dbReference>